<dbReference type="InterPro" id="IPR051459">
    <property type="entry name" value="Cytochrome_c-type_DH"/>
</dbReference>
<dbReference type="GO" id="GO:0046872">
    <property type="term" value="F:metal ion binding"/>
    <property type="evidence" value="ECO:0007669"/>
    <property type="project" value="UniProtKB-KW"/>
</dbReference>
<keyword evidence="5" id="KW-1133">Transmembrane helix</keyword>
<keyword evidence="5" id="KW-0472">Membrane</keyword>
<evidence type="ECO:0000313" key="9">
    <source>
        <dbReference type="Proteomes" id="UP000198790"/>
    </source>
</evidence>
<name>A0A1I0XH84_9BACT</name>
<dbReference type="PANTHER" id="PTHR35008:SF8">
    <property type="entry name" value="ALCOHOL DEHYDROGENASE CYTOCHROME C SUBUNIT"/>
    <property type="match status" value="1"/>
</dbReference>
<gene>
    <name evidence="8" type="ORF">SAMN04489723_103193</name>
</gene>
<evidence type="ECO:0000259" key="7">
    <source>
        <dbReference type="PROSITE" id="PS51007"/>
    </source>
</evidence>
<dbReference type="GO" id="GO:0020037">
    <property type="term" value="F:heme binding"/>
    <property type="evidence" value="ECO:0007669"/>
    <property type="project" value="InterPro"/>
</dbReference>
<evidence type="ECO:0000256" key="1">
    <source>
        <dbReference type="ARBA" id="ARBA00022617"/>
    </source>
</evidence>
<evidence type="ECO:0000256" key="2">
    <source>
        <dbReference type="ARBA" id="ARBA00022723"/>
    </source>
</evidence>
<dbReference type="Proteomes" id="UP000198790">
    <property type="component" value="Unassembled WGS sequence"/>
</dbReference>
<feature type="transmembrane region" description="Helical" evidence="5">
    <location>
        <begin position="20"/>
        <end position="42"/>
    </location>
</feature>
<keyword evidence="1 4" id="KW-0349">Heme</keyword>
<evidence type="ECO:0000313" key="8">
    <source>
        <dbReference type="EMBL" id="SFB00459.1"/>
    </source>
</evidence>
<dbReference type="GO" id="GO:0045893">
    <property type="term" value="P:positive regulation of DNA-templated transcription"/>
    <property type="evidence" value="ECO:0007669"/>
    <property type="project" value="InterPro"/>
</dbReference>
<protein>
    <submittedName>
        <fullName evidence="8">Cytochrome c, mono-and diheme variants</fullName>
    </submittedName>
</protein>
<dbReference type="PROSITE" id="PS51007">
    <property type="entry name" value="CYTC"/>
    <property type="match status" value="2"/>
</dbReference>
<dbReference type="Gene3D" id="1.10.760.10">
    <property type="entry name" value="Cytochrome c-like domain"/>
    <property type="match status" value="2"/>
</dbReference>
<keyword evidence="2 4" id="KW-0479">Metal-binding</keyword>
<dbReference type="STRING" id="237018.SAMN04489723_103193"/>
<proteinExistence type="predicted"/>
<accession>A0A1I0XH84</accession>
<dbReference type="InterPro" id="IPR009056">
    <property type="entry name" value="Cyt_c-like_dom"/>
</dbReference>
<evidence type="ECO:0000256" key="4">
    <source>
        <dbReference type="PROSITE-ProRule" id="PRU00433"/>
    </source>
</evidence>
<dbReference type="InterPro" id="IPR036909">
    <property type="entry name" value="Cyt_c-like_dom_sf"/>
</dbReference>
<dbReference type="GO" id="GO:0009055">
    <property type="term" value="F:electron transfer activity"/>
    <property type="evidence" value="ECO:0007669"/>
    <property type="project" value="InterPro"/>
</dbReference>
<dbReference type="EMBL" id="FOKK01000003">
    <property type="protein sequence ID" value="SFB00459.1"/>
    <property type="molecule type" value="Genomic_DNA"/>
</dbReference>
<feature type="domain" description="Cytochrome c" evidence="7">
    <location>
        <begin position="208"/>
        <end position="326"/>
    </location>
</feature>
<reference evidence="8 9" key="1">
    <citation type="submission" date="2016-10" db="EMBL/GenBank/DDBJ databases">
        <authorList>
            <person name="de Groot N.N."/>
        </authorList>
    </citation>
    <scope>NUCLEOTIDE SEQUENCE [LARGE SCALE GENOMIC DNA]</scope>
    <source>
        <strain evidence="8 9">DSM 23399</strain>
    </source>
</reference>
<dbReference type="SUPFAM" id="SSF46626">
    <property type="entry name" value="Cytochrome c"/>
    <property type="match status" value="2"/>
</dbReference>
<dbReference type="PANTHER" id="PTHR35008">
    <property type="entry name" value="BLL4482 PROTEIN-RELATED"/>
    <property type="match status" value="1"/>
</dbReference>
<dbReference type="InterPro" id="IPR046360">
    <property type="entry name" value="T-box_DNA-bd"/>
</dbReference>
<feature type="domain" description="Cytochrome c" evidence="7">
    <location>
        <begin position="58"/>
        <end position="172"/>
    </location>
</feature>
<organism evidence="8 9">
    <name type="scientific">Algoriphagus aquimarinus</name>
    <dbReference type="NCBI Taxonomy" id="237018"/>
    <lineage>
        <taxon>Bacteria</taxon>
        <taxon>Pseudomonadati</taxon>
        <taxon>Bacteroidota</taxon>
        <taxon>Cytophagia</taxon>
        <taxon>Cytophagales</taxon>
        <taxon>Cyclobacteriaceae</taxon>
        <taxon>Algoriphagus</taxon>
    </lineage>
</organism>
<dbReference type="PROSITE" id="PS50252">
    <property type="entry name" value="TBOX_3"/>
    <property type="match status" value="1"/>
</dbReference>
<evidence type="ECO:0000259" key="6">
    <source>
        <dbReference type="PROSITE" id="PS50252"/>
    </source>
</evidence>
<evidence type="ECO:0000256" key="5">
    <source>
        <dbReference type="SAM" id="Phobius"/>
    </source>
</evidence>
<dbReference type="Pfam" id="PF00034">
    <property type="entry name" value="Cytochrom_C"/>
    <property type="match status" value="1"/>
</dbReference>
<dbReference type="GO" id="GO:0003700">
    <property type="term" value="F:DNA-binding transcription factor activity"/>
    <property type="evidence" value="ECO:0007669"/>
    <property type="project" value="InterPro"/>
</dbReference>
<keyword evidence="9" id="KW-1185">Reference proteome</keyword>
<dbReference type="AlphaFoldDB" id="A0A1I0XH84"/>
<evidence type="ECO:0000256" key="3">
    <source>
        <dbReference type="ARBA" id="ARBA00023004"/>
    </source>
</evidence>
<feature type="domain" description="T-box" evidence="6">
    <location>
        <begin position="137"/>
        <end position="172"/>
    </location>
</feature>
<keyword evidence="5" id="KW-0812">Transmembrane</keyword>
<sequence length="342" mass="37606">MCKFSYTKYIFNMKKIFKILAYAIGVFLVFVICGIAFVNFTYPKVSPALELTIDHGPDRVARGAYLANHVVVCVDCHSTRDFSLLSGPIKPGTIGEGGELFDHSMGFPGVFYSKNITPTGISDYSDGELFRLITTGVTNDGRAMFPIMPYPYYGKMDPEDIYDIIAYIRTLDPIESEIPDSKADFPVSLILKTIPKDADPQTKPAKTDQIAYGGYLVNAASCGECHSPVDAQGTRLPGKDYSGGREFSFPDGSVVRSANLTPDASTGIGSWSEDTFVGKFKQYLDSGYHLPKVQPGEFNTIMPWVMYAGMEESDLKAIYAYIKTLTPIPNQVVKFSPPVTSE</sequence>
<keyword evidence="3 4" id="KW-0408">Iron</keyword>